<organism evidence="2 3">
    <name type="scientific">Stakelama pacifica</name>
    <dbReference type="NCBI Taxonomy" id="517720"/>
    <lineage>
        <taxon>Bacteria</taxon>
        <taxon>Pseudomonadati</taxon>
        <taxon>Pseudomonadota</taxon>
        <taxon>Alphaproteobacteria</taxon>
        <taxon>Sphingomonadales</taxon>
        <taxon>Sphingomonadaceae</taxon>
        <taxon>Stakelama</taxon>
    </lineage>
</organism>
<evidence type="ECO:0000313" key="3">
    <source>
        <dbReference type="Proteomes" id="UP000295493"/>
    </source>
</evidence>
<dbReference type="Proteomes" id="UP000295493">
    <property type="component" value="Unassembled WGS sequence"/>
</dbReference>
<accession>A0A4R6FLA4</accession>
<evidence type="ECO:0000256" key="1">
    <source>
        <dbReference type="SAM" id="MobiDB-lite"/>
    </source>
</evidence>
<sequence>MCRCATDCQPGLVRFIACRMADNSEKQARLAEALRANLRRRKAQTREHKENATGKGDQPFSNKHQSPNE</sequence>
<dbReference type="AlphaFoldDB" id="A0A4R6FLA4"/>
<keyword evidence="3" id="KW-1185">Reference proteome</keyword>
<reference evidence="2 3" key="1">
    <citation type="submission" date="2019-03" db="EMBL/GenBank/DDBJ databases">
        <title>Genomic Encyclopedia of Type Strains, Phase IV (KMG-IV): sequencing the most valuable type-strain genomes for metagenomic binning, comparative biology and taxonomic classification.</title>
        <authorList>
            <person name="Goeker M."/>
        </authorList>
    </citation>
    <scope>NUCLEOTIDE SEQUENCE [LARGE SCALE GENOMIC DNA]</scope>
    <source>
        <strain evidence="2 3">DSM 25059</strain>
    </source>
</reference>
<proteinExistence type="predicted"/>
<feature type="compositionally biased region" description="Polar residues" evidence="1">
    <location>
        <begin position="59"/>
        <end position="69"/>
    </location>
</feature>
<dbReference type="EMBL" id="SNWD01000007">
    <property type="protein sequence ID" value="TDN81700.1"/>
    <property type="molecule type" value="Genomic_DNA"/>
</dbReference>
<comment type="caution">
    <text evidence="2">The sequence shown here is derived from an EMBL/GenBank/DDBJ whole genome shotgun (WGS) entry which is preliminary data.</text>
</comment>
<gene>
    <name evidence="2" type="ORF">EV664_107100</name>
</gene>
<evidence type="ECO:0000313" key="2">
    <source>
        <dbReference type="EMBL" id="TDN81700.1"/>
    </source>
</evidence>
<name>A0A4R6FLA4_9SPHN</name>
<protein>
    <submittedName>
        <fullName evidence="2">Uncharacterized protein</fullName>
    </submittedName>
</protein>
<feature type="region of interest" description="Disordered" evidence="1">
    <location>
        <begin position="37"/>
        <end position="69"/>
    </location>
</feature>